<dbReference type="GO" id="GO:0007165">
    <property type="term" value="P:signal transduction"/>
    <property type="evidence" value="ECO:0007669"/>
    <property type="project" value="InterPro"/>
</dbReference>
<dbReference type="Pfam" id="PF13676">
    <property type="entry name" value="TIR_2"/>
    <property type="match status" value="1"/>
</dbReference>
<dbReference type="InterPro" id="IPR047738">
    <property type="entry name" value="SAV_2336-like_N"/>
</dbReference>
<name>A0AAU2A4A2_9ACTN</name>
<feature type="compositionally biased region" description="Low complexity" evidence="1">
    <location>
        <begin position="53"/>
        <end position="63"/>
    </location>
</feature>
<evidence type="ECO:0000256" key="1">
    <source>
        <dbReference type="SAM" id="MobiDB-lite"/>
    </source>
</evidence>
<gene>
    <name evidence="3" type="ORF">OHA22_28815</name>
</gene>
<evidence type="ECO:0000259" key="2">
    <source>
        <dbReference type="Pfam" id="PF13676"/>
    </source>
</evidence>
<reference evidence="3" key="1">
    <citation type="submission" date="2022-10" db="EMBL/GenBank/DDBJ databases">
        <title>The complete genomes of actinobacterial strains from the NBC collection.</title>
        <authorList>
            <person name="Joergensen T.S."/>
            <person name="Alvarez Arevalo M."/>
            <person name="Sterndorff E.B."/>
            <person name="Faurdal D."/>
            <person name="Vuksanovic O."/>
            <person name="Mourched A.-S."/>
            <person name="Charusanti P."/>
            <person name="Shaw S."/>
            <person name="Blin K."/>
            <person name="Weber T."/>
        </authorList>
    </citation>
    <scope>NUCLEOTIDE SEQUENCE</scope>
    <source>
        <strain evidence="3">NBC_00093</strain>
    </source>
</reference>
<dbReference type="InterPro" id="IPR000157">
    <property type="entry name" value="TIR_dom"/>
</dbReference>
<accession>A0AAU2A4A2</accession>
<evidence type="ECO:0000313" key="3">
    <source>
        <dbReference type="EMBL" id="WTT19245.1"/>
    </source>
</evidence>
<feature type="region of interest" description="Disordered" evidence="1">
    <location>
        <begin position="53"/>
        <end position="80"/>
    </location>
</feature>
<protein>
    <submittedName>
        <fullName evidence="3">TIR-like protein FxsC</fullName>
    </submittedName>
</protein>
<dbReference type="NCBIfam" id="NF040588">
    <property type="entry name" value="FxsC_Nterm"/>
    <property type="match status" value="1"/>
</dbReference>
<dbReference type="Gene3D" id="3.40.50.300">
    <property type="entry name" value="P-loop containing nucleotide triphosphate hydrolases"/>
    <property type="match status" value="1"/>
</dbReference>
<dbReference type="SUPFAM" id="SSF52540">
    <property type="entry name" value="P-loop containing nucleoside triphosphate hydrolases"/>
    <property type="match status" value="1"/>
</dbReference>
<dbReference type="InterPro" id="IPR047603">
    <property type="entry name" value="FxsC_N"/>
</dbReference>
<dbReference type="SUPFAM" id="SSF52200">
    <property type="entry name" value="Toll/Interleukin receptor TIR domain"/>
    <property type="match status" value="1"/>
</dbReference>
<proteinExistence type="predicted"/>
<dbReference type="Gene3D" id="3.40.50.10140">
    <property type="entry name" value="Toll/interleukin-1 receptor homology (TIR) domain"/>
    <property type="match status" value="1"/>
</dbReference>
<dbReference type="EMBL" id="CP108222">
    <property type="protein sequence ID" value="WTT19245.1"/>
    <property type="molecule type" value="Genomic_DNA"/>
</dbReference>
<dbReference type="InterPro" id="IPR027417">
    <property type="entry name" value="P-loop_NTPase"/>
</dbReference>
<dbReference type="NCBIfam" id="NF041121">
    <property type="entry name" value="SAV_2336_NTERM"/>
    <property type="match status" value="1"/>
</dbReference>
<feature type="compositionally biased region" description="Pro residues" evidence="1">
    <location>
        <begin position="64"/>
        <end position="74"/>
    </location>
</feature>
<dbReference type="AlphaFoldDB" id="A0AAU2A4A2"/>
<organism evidence="3">
    <name type="scientific">Streptomyces sp. NBC_00093</name>
    <dbReference type="NCBI Taxonomy" id="2975649"/>
    <lineage>
        <taxon>Bacteria</taxon>
        <taxon>Bacillati</taxon>
        <taxon>Actinomycetota</taxon>
        <taxon>Actinomycetes</taxon>
        <taxon>Kitasatosporales</taxon>
        <taxon>Streptomycetaceae</taxon>
        <taxon>Streptomyces</taxon>
    </lineage>
</organism>
<dbReference type="InterPro" id="IPR035897">
    <property type="entry name" value="Toll_tir_struct_dom_sf"/>
</dbReference>
<sequence length="1230" mass="132544">MPDDDVLRDELARLLEPGGEPDTADVLDVLWIARLSGLGPVAGSLLGADRDAAAAAPASDRSPPTVPEPGPVPDSGPVSPSARLHLPGGYGAAQAATGGAHTIRVAQPSALPDVLSLSRALRPLRQTVASTRVRILDTQATAAASGGMGLLLPVLRSAPERRFSVDLLIDVGTTMAVWHRLAGELRTLLERQGAFADVRCWALHTDEPEPRLAPFRRGVQAARTTRRWRETLADPSGRRVVLVLTDGVGPAWYGGELPAALARWSRERPVAALQVLPSRLWHRTALRTVPARARGTEAFRATIEVRSSGPLSGIARGGTGNADRARIRWLPVLEVSGAWLGPWARLVSGRATDWTPLRAAALTVVDRPLSPLRADEPGTPADWIERFEAGYSPEAFGLLRLLAAAPLSLPVMRLVQRTQLPSLTPMHLAEIFLSGLLVRRTPAEPGEDPDAVLYDFRAGVREALLARLTRTESVRVLEQVYEGVSERVAATLGGVNDFRALMDAGAGGGLGGLELPEESRAFAEVAVAVFRGAGGDYGDIAARLSVGGAKAAVGLAEAVDEARPRERGGGLFRWWPRRPRAEAEAVGEGSASGGVKPVHDGTRVATRIPVLPKSYVRRGATSHVVEVLGGATPAAASEYPVRDTTMCVIEGAPGVGKTALAVGCARELAAEFTMVRWLRAHSQESLVDDLVDLAVDLGLVPVRGTTDPADLLAGLRTYLREHPGWLLICDGVTREALASPQLDLRLWSPLTGYGSVLVTLSEGAHWEAGPYETVTLDDFSPSSATVYLHSALARERGELWNLDSVLTDLVEVVGTRPLDLAVIVSAIKNSDSPVDIHVQSMLLDRTDTSRFLRSLVWITQSGTFLGTGVAVRPDAVLTATAVDLESGLLQVHQEGGQVYDVSSCSTQHLDAPGLFLLMLADAVLPPVFLAHPETGADAVAVWHSPPGRGWTTAPGIRLRPGSAAVDTLPEGTALIDSAGSLRSLVTATTEGVMVAIDVTPGLVNRLAARFEGRRVQARVREPTVPRSPRQAPYFYLSYARTPSWSAGERILVQRFFTDLSRNISELTASREPVVGFLDENLPLGSNWQEEMRLALASARVLVPLYSRHYFNSTWCGMEWDAFGRRHQRDRRGTTHERPAVVPVLWTVAEEMRLPPVAERLPYIDPRDVSRYSREGVKGLLESGKRSAQYRHVVKQIAEAVVEVAETTHLSPYDVSLLDDLRNVFEDPEQD</sequence>
<feature type="domain" description="TIR" evidence="2">
    <location>
        <begin position="1076"/>
        <end position="1177"/>
    </location>
</feature>